<protein>
    <submittedName>
        <fullName evidence="2">Alpha-L-rhamnosidase</fullName>
    </submittedName>
</protein>
<dbReference type="PANTHER" id="PTHR36848:SF2">
    <property type="entry name" value="SECRETED PROTEIN"/>
    <property type="match status" value="1"/>
</dbReference>
<evidence type="ECO:0000256" key="1">
    <source>
        <dbReference type="SAM" id="SignalP"/>
    </source>
</evidence>
<dbReference type="PANTHER" id="PTHR36848">
    <property type="entry name" value="DNA-BINDING PROTEIN (PUTATIVE SECRETED PROTEIN)-RELATED"/>
    <property type="match status" value="1"/>
</dbReference>
<dbReference type="RefSeq" id="WP_097328116.1">
    <property type="nucleotide sequence ID" value="NZ_OBDY01000034.1"/>
</dbReference>
<keyword evidence="3" id="KW-1185">Reference proteome</keyword>
<dbReference type="SUPFAM" id="SSF49785">
    <property type="entry name" value="Galactose-binding domain-like"/>
    <property type="match status" value="1"/>
</dbReference>
<reference evidence="2 3" key="1">
    <citation type="submission" date="2017-09" db="EMBL/GenBank/DDBJ databases">
        <authorList>
            <person name="Ehlers B."/>
            <person name="Leendertz F.H."/>
        </authorList>
    </citation>
    <scope>NUCLEOTIDE SEQUENCE [LARGE SCALE GENOMIC DNA]</scope>
    <source>
        <strain evidence="2 3">CGMCC 4.6857</strain>
    </source>
</reference>
<feature type="signal peptide" evidence="1">
    <location>
        <begin position="1"/>
        <end position="23"/>
    </location>
</feature>
<dbReference type="InterPro" id="IPR008979">
    <property type="entry name" value="Galactose-bd-like_sf"/>
</dbReference>
<organism evidence="2 3">
    <name type="scientific">Paractinoplanes atraurantiacus</name>
    <dbReference type="NCBI Taxonomy" id="1036182"/>
    <lineage>
        <taxon>Bacteria</taxon>
        <taxon>Bacillati</taxon>
        <taxon>Actinomycetota</taxon>
        <taxon>Actinomycetes</taxon>
        <taxon>Micromonosporales</taxon>
        <taxon>Micromonosporaceae</taxon>
        <taxon>Paractinoplanes</taxon>
    </lineage>
</organism>
<dbReference type="AlphaFoldDB" id="A0A285K8I7"/>
<sequence length="876" mass="94215">MKRRTVIALGAAAALATNAPASAAAAATPAKAAGTGAKFRWWWPHGLVDPAEIAREIDQMADAGFAGAEIQDVHHSVRADLDAAGHGWGTRPWRDAVESALRQAKRRGLTIDLAVGPSWPAAVPGITPDDPAAAKELVHTVTPFTSSITAPVADDVFAVQIARIVSGTTLDPASVRTLTPAGGQVTATVDGGSWLLFTYTVRGSGQEPEGGPHTVPPSYVVDHFSAAGTRAVIDAWNELVLTGPIRQLLRQAGGDLFEDSLELETDWTLWTPAMPAEFARRTGTDLLPYLPILLNPKGKYLYSFDSDTSNHVRDAFNQVLSDLYHEHHLIPLRDFAHRLGLQLRAQPYGLSTDAIRSATLLDVAEGESLGFKNLDDYRVLASARDMAGKRILSCESAAYANGAYSTTWNKVLQTMGSVFAGGVNQAVLHGFAYKDAPGAAWPGFAAFSPYNGNGIGYAEAWGPRQPTWRHARDVAGWFARTQELLQSGTARADLVFFRQKGWTATGIGAPWATNDGIPIGWTHGFTDEASLALPAAKVRDGRLGPPRYKALILDGDAFRGKDHTLSVRAAHQLLALAKAGLPIVVIGNWADVHPAPLQLLVAELLASPSTRVVADQTGVPAALEAAGVTRDVEYERSSLMTVHRVDGDKDYYYLANARHAENRTITAIDQDVWLTTASRSSVPVRIDAWTGEKHGVAHTRDGNRVRVRATLQPGQSMLLAFQRGRADIPARTFSEPAVAVTGWELSVEDWQPTGVTTHQVTLTDPLPWSSIPELADVSGIGTYRTTVTADRAGRALLSLGKVVDTCRVRVNGRLLPPIDVLEPVADLALRKGRNTIEVEVATTLLNRLRTTSPAVFGIATRQAYGLLGPVSLRPYR</sequence>
<dbReference type="EMBL" id="OBDY01000034">
    <property type="protein sequence ID" value="SNY68900.1"/>
    <property type="molecule type" value="Genomic_DNA"/>
</dbReference>
<accession>A0A285K8I7</accession>
<keyword evidence="1" id="KW-0732">Signal</keyword>
<dbReference type="Proteomes" id="UP000219612">
    <property type="component" value="Unassembled WGS sequence"/>
</dbReference>
<dbReference type="OrthoDB" id="9761519at2"/>
<feature type="chain" id="PRO_5039653499" evidence="1">
    <location>
        <begin position="24"/>
        <end position="876"/>
    </location>
</feature>
<proteinExistence type="predicted"/>
<dbReference type="Gene3D" id="2.60.120.260">
    <property type="entry name" value="Galactose-binding domain-like"/>
    <property type="match status" value="1"/>
</dbReference>
<dbReference type="Pfam" id="PF17132">
    <property type="entry name" value="Glyco_hydro_106"/>
    <property type="match status" value="1"/>
</dbReference>
<evidence type="ECO:0000313" key="2">
    <source>
        <dbReference type="EMBL" id="SNY68900.1"/>
    </source>
</evidence>
<name>A0A285K8I7_9ACTN</name>
<dbReference type="InterPro" id="IPR053161">
    <property type="entry name" value="Ulvan_degrading_GH"/>
</dbReference>
<gene>
    <name evidence="2" type="ORF">SAMN05421748_13456</name>
</gene>
<evidence type="ECO:0000313" key="3">
    <source>
        <dbReference type="Proteomes" id="UP000219612"/>
    </source>
</evidence>